<dbReference type="PANTHER" id="PTHR46063">
    <property type="entry name" value="KELCH DOMAIN-CONTAINING PROTEIN"/>
    <property type="match status" value="1"/>
</dbReference>
<dbReference type="InterPro" id="IPR052588">
    <property type="entry name" value="Kelch_domain_protein"/>
</dbReference>
<keyword evidence="3" id="KW-1185">Reference proteome</keyword>
<sequence>MGKKGKKEKKGRGAEKTAAKMEKKVSKRSRKEEEDLEALIAHFQTLDAKRTQIVETPCPPPSPRLNASLSVHPEKDELILFGGEYFNGQKTFLYNELYVYNIRKDAWTKVDIPSPPPRRCAHQAVVVPQGGGQLWVFGGEFASPNGEQFYHYKDLWVLHLATKTWEQVKSTGGPSGRSGHRMVAWKRQLILFGGFHESTRDYIYYNDVYAFNLDTFTWSKLSPSGTGPTPRSGCQMSVTPQGGIIIYGGYSKQRVKKDVDKGTRHSDMFLLKPEDGREDKWVWTRMNPSGVRPTPRSGFSVAMAPNHQTLFFGGVCDEEEEESLAGEFFNDLYFYDATRNRWFEGQLKGPKSEKKKRRRGRREESEGGSKLACGGTGTQVPVEVVKEVVAEDGTVVTIKQVLAAPGSAGQPQSEDEDSLEEAGSPTPGPCPRSNAMLAVKHGVLYVYGGMFEAGDRQVTLSDLHCLDLHRMEAWKALVEMDPGEPGDLVPPCLGGKSPRSRVASLKSKPCKLPRGGSCQCSSQGGLCSCLHGQTCRGKEGPSWARLSFVPAADRSYGSGRTGHGRVCCSVHSMLVCGRPSVLGPEALGLSLQPCCLTQGPSAAIVARPLYPDCGWT</sequence>
<dbReference type="AlphaFoldDB" id="A0A8C9ING3"/>
<protein>
    <submittedName>
        <fullName evidence="2">Kelch domain containing 4</fullName>
    </submittedName>
</protein>
<feature type="region of interest" description="Disordered" evidence="1">
    <location>
        <begin position="348"/>
        <end position="376"/>
    </location>
</feature>
<dbReference type="PANTHER" id="PTHR46063:SF1">
    <property type="entry name" value="KELCH DOMAIN-CONTAINING PROTEIN 4"/>
    <property type="match status" value="1"/>
</dbReference>
<feature type="region of interest" description="Disordered" evidence="1">
    <location>
        <begin position="404"/>
        <end position="432"/>
    </location>
</feature>
<dbReference type="SUPFAM" id="SSF117281">
    <property type="entry name" value="Kelch motif"/>
    <property type="match status" value="2"/>
</dbReference>
<reference evidence="2" key="2">
    <citation type="submission" date="2025-09" db="UniProtKB">
        <authorList>
            <consortium name="Ensembl"/>
        </authorList>
    </citation>
    <scope>IDENTIFICATION</scope>
</reference>
<name>A0A8C9ING3_9PRIM</name>
<gene>
    <name evidence="2" type="primary">KLHDC4</name>
</gene>
<dbReference type="Ensembl" id="ENSPTET00000053431.1">
    <property type="protein sequence ID" value="ENSPTEP00000039791.1"/>
    <property type="gene ID" value="ENSPTEG00000036761.1"/>
</dbReference>
<dbReference type="Proteomes" id="UP000694416">
    <property type="component" value="Unplaced"/>
</dbReference>
<feature type="compositionally biased region" description="Basic and acidic residues" evidence="1">
    <location>
        <begin position="11"/>
        <end position="24"/>
    </location>
</feature>
<feature type="compositionally biased region" description="Basic residues" evidence="1">
    <location>
        <begin position="1"/>
        <end position="10"/>
    </location>
</feature>
<evidence type="ECO:0000313" key="2">
    <source>
        <dbReference type="Ensembl" id="ENSPTEP00000039791.1"/>
    </source>
</evidence>
<dbReference type="InterPro" id="IPR015915">
    <property type="entry name" value="Kelch-typ_b-propeller"/>
</dbReference>
<accession>A0A8C9ING3</accession>
<dbReference type="Pfam" id="PF24681">
    <property type="entry name" value="Kelch_KLHDC2_KLHL20_DRC7"/>
    <property type="match status" value="1"/>
</dbReference>
<reference evidence="2" key="1">
    <citation type="submission" date="2025-08" db="UniProtKB">
        <authorList>
            <consortium name="Ensembl"/>
        </authorList>
    </citation>
    <scope>IDENTIFICATION</scope>
</reference>
<feature type="region of interest" description="Disordered" evidence="1">
    <location>
        <begin position="1"/>
        <end position="33"/>
    </location>
</feature>
<organism evidence="2 3">
    <name type="scientific">Piliocolobus tephrosceles</name>
    <name type="common">Ugandan red Colobus</name>
    <dbReference type="NCBI Taxonomy" id="591936"/>
    <lineage>
        <taxon>Eukaryota</taxon>
        <taxon>Metazoa</taxon>
        <taxon>Chordata</taxon>
        <taxon>Craniata</taxon>
        <taxon>Vertebrata</taxon>
        <taxon>Euteleostomi</taxon>
        <taxon>Mammalia</taxon>
        <taxon>Eutheria</taxon>
        <taxon>Euarchontoglires</taxon>
        <taxon>Primates</taxon>
        <taxon>Haplorrhini</taxon>
        <taxon>Catarrhini</taxon>
        <taxon>Cercopithecidae</taxon>
        <taxon>Colobinae</taxon>
        <taxon>Piliocolobus</taxon>
    </lineage>
</organism>
<proteinExistence type="predicted"/>
<evidence type="ECO:0000256" key="1">
    <source>
        <dbReference type="SAM" id="MobiDB-lite"/>
    </source>
</evidence>
<evidence type="ECO:0000313" key="3">
    <source>
        <dbReference type="Proteomes" id="UP000694416"/>
    </source>
</evidence>
<dbReference type="Gene3D" id="2.120.10.80">
    <property type="entry name" value="Kelch-type beta propeller"/>
    <property type="match status" value="1"/>
</dbReference>